<organism evidence="1 2">
    <name type="scientific">Hypoxylon rubiginosum</name>
    <dbReference type="NCBI Taxonomy" id="110542"/>
    <lineage>
        <taxon>Eukaryota</taxon>
        <taxon>Fungi</taxon>
        <taxon>Dikarya</taxon>
        <taxon>Ascomycota</taxon>
        <taxon>Pezizomycotina</taxon>
        <taxon>Sordariomycetes</taxon>
        <taxon>Xylariomycetidae</taxon>
        <taxon>Xylariales</taxon>
        <taxon>Hypoxylaceae</taxon>
        <taxon>Hypoxylon</taxon>
    </lineage>
</organism>
<dbReference type="EMBL" id="MU394293">
    <property type="protein sequence ID" value="KAI6089989.1"/>
    <property type="molecule type" value="Genomic_DNA"/>
</dbReference>
<accession>A0ACC0DB64</accession>
<gene>
    <name evidence="1" type="ORF">F4821DRAFT_230377</name>
</gene>
<evidence type="ECO:0000313" key="1">
    <source>
        <dbReference type="EMBL" id="KAI6089989.1"/>
    </source>
</evidence>
<name>A0ACC0DB64_9PEZI</name>
<keyword evidence="2" id="KW-1185">Reference proteome</keyword>
<reference evidence="1 2" key="1">
    <citation type="journal article" date="2022" name="New Phytol.">
        <title>Ecological generalism drives hyperdiversity of secondary metabolite gene clusters in xylarialean endophytes.</title>
        <authorList>
            <person name="Franco M.E.E."/>
            <person name="Wisecaver J.H."/>
            <person name="Arnold A.E."/>
            <person name="Ju Y.M."/>
            <person name="Slot J.C."/>
            <person name="Ahrendt S."/>
            <person name="Moore L.P."/>
            <person name="Eastman K.E."/>
            <person name="Scott K."/>
            <person name="Konkel Z."/>
            <person name="Mondo S.J."/>
            <person name="Kuo A."/>
            <person name="Hayes R.D."/>
            <person name="Haridas S."/>
            <person name="Andreopoulos B."/>
            <person name="Riley R."/>
            <person name="LaButti K."/>
            <person name="Pangilinan J."/>
            <person name="Lipzen A."/>
            <person name="Amirebrahimi M."/>
            <person name="Yan J."/>
            <person name="Adam C."/>
            <person name="Keymanesh K."/>
            <person name="Ng V."/>
            <person name="Louie K."/>
            <person name="Northen T."/>
            <person name="Drula E."/>
            <person name="Henrissat B."/>
            <person name="Hsieh H.M."/>
            <person name="Youens-Clark K."/>
            <person name="Lutzoni F."/>
            <person name="Miadlikowska J."/>
            <person name="Eastwood D.C."/>
            <person name="Hamelin R.C."/>
            <person name="Grigoriev I.V."/>
            <person name="U'Ren J.M."/>
        </authorList>
    </citation>
    <scope>NUCLEOTIDE SEQUENCE [LARGE SCALE GENOMIC DNA]</scope>
    <source>
        <strain evidence="1 2">ER1909</strain>
    </source>
</reference>
<proteinExistence type="predicted"/>
<evidence type="ECO:0000313" key="2">
    <source>
        <dbReference type="Proteomes" id="UP001497680"/>
    </source>
</evidence>
<comment type="caution">
    <text evidence="1">The sequence shown here is derived from an EMBL/GenBank/DDBJ whole genome shotgun (WGS) entry which is preliminary data.</text>
</comment>
<protein>
    <submittedName>
        <fullName evidence="1">Beta-lactamase/transpeptidase-like protein</fullName>
    </submittedName>
</protein>
<sequence>MRPTRHLLKAYPLLAVLLHDVFATKNSHCPPLGAVLPAPTSPSSHPAVQSAVSTLKETIGTLIEGLNGTAVSIGVKSLHEITPLVDIHYTPPVLDPRGASQIDASTVYRIGSVSKVFAVLALLKTSGIYMQDPVTKYLPRLRELNQQQNGAINQITAVDWDDVTLQALASHMGGIGSDLVTDLTSFPSDWTALGLPKAHFWDNFGKRNPVFAPYTSPLYSNTAFFLLSLVVESVSGSPYSDFVQEHILDPVGMSRTFYTKPDDKLGAISLDDTVWNSSLGIEDPAGGFYTNTEDLLSFGEAILTNKLLSSVQTRRWLKPVTFTSSSGMFIGAPWEILRADNVTSDQRLVEFYSKGGNVGAYHAMLVLVPDYDLVISVLMTGPETSGGVVQLLTSQTVTGLLPAIETAGKDAARAAFAGTYGDEETNSTLTLEVDDEGPGLNITQWVVRGTDVPSHWLNYLSAISRSLPEVRIAMRLYPSGLTAGSKTSWRVAVDLGTPEEIAQADAQRFWPQGSCVAWGLMDRAVYEFAALDEMVFGLADAESGGAATGIELVGFRAMLQRI</sequence>
<dbReference type="Proteomes" id="UP001497680">
    <property type="component" value="Unassembled WGS sequence"/>
</dbReference>